<evidence type="ECO:0000256" key="3">
    <source>
        <dbReference type="ARBA" id="ARBA00037217"/>
    </source>
</evidence>
<dbReference type="OrthoDB" id="7777654at2759"/>
<dbReference type="SUPFAM" id="SSF56112">
    <property type="entry name" value="Protein kinase-like (PK-like)"/>
    <property type="match status" value="1"/>
</dbReference>
<accession>A0A2A2LWG7</accession>
<dbReference type="AlphaFoldDB" id="A0A2A2LWG7"/>
<evidence type="ECO:0000256" key="1">
    <source>
        <dbReference type="ARBA" id="ARBA00004305"/>
    </source>
</evidence>
<dbReference type="GO" id="GO:0005524">
    <property type="term" value="F:ATP binding"/>
    <property type="evidence" value="ECO:0007669"/>
    <property type="project" value="InterPro"/>
</dbReference>
<comment type="subcellular location">
    <subcellularLocation>
        <location evidence="1">Mitochondrion matrix</location>
    </subcellularLocation>
</comment>
<evidence type="ECO:0000313" key="8">
    <source>
        <dbReference type="Proteomes" id="UP000218231"/>
    </source>
</evidence>
<dbReference type="InterPro" id="IPR000719">
    <property type="entry name" value="Prot_kinase_dom"/>
</dbReference>
<dbReference type="InterPro" id="IPR036188">
    <property type="entry name" value="FAD/NAD-bd_sf"/>
</dbReference>
<dbReference type="CDD" id="cd01283">
    <property type="entry name" value="cytidine_deaminase"/>
    <property type="match status" value="1"/>
</dbReference>
<dbReference type="InterPro" id="IPR002937">
    <property type="entry name" value="Amino_oxidase"/>
</dbReference>
<comment type="subunit">
    <text evidence="4">Interacts with COX5B; this interaction may contribute to localize PYROXD2 to the inner face of the inner mitochondrial membrane.</text>
</comment>
<evidence type="ECO:0000259" key="6">
    <source>
        <dbReference type="PROSITE" id="PS50011"/>
    </source>
</evidence>
<dbReference type="Pfam" id="PF00069">
    <property type="entry name" value="Pkinase"/>
    <property type="match status" value="1"/>
</dbReference>
<dbReference type="EMBL" id="LIAE01006382">
    <property type="protein sequence ID" value="PAV90337.1"/>
    <property type="molecule type" value="Genomic_DNA"/>
</dbReference>
<dbReference type="PANTHER" id="PTHR10668:SF103">
    <property type="entry name" value="PYRIDINE NUCLEOTIDE-DISULFIDE OXIDOREDUCTASE DOMAIN-CONTAINING PROTEIN 2"/>
    <property type="match status" value="1"/>
</dbReference>
<dbReference type="GO" id="GO:0005759">
    <property type="term" value="C:mitochondrial matrix"/>
    <property type="evidence" value="ECO:0007669"/>
    <property type="project" value="UniProtKB-SubCell"/>
</dbReference>
<dbReference type="Gene3D" id="1.10.510.10">
    <property type="entry name" value="Transferase(Phosphotransferase) domain 1"/>
    <property type="match status" value="2"/>
</dbReference>
<dbReference type="Gene3D" id="3.30.200.20">
    <property type="entry name" value="Phosphorylase Kinase, domain 1"/>
    <property type="match status" value="1"/>
</dbReference>
<evidence type="ECO:0000313" key="7">
    <source>
        <dbReference type="EMBL" id="PAV90337.1"/>
    </source>
</evidence>
<organism evidence="7 8">
    <name type="scientific">Diploscapter pachys</name>
    <dbReference type="NCBI Taxonomy" id="2018661"/>
    <lineage>
        <taxon>Eukaryota</taxon>
        <taxon>Metazoa</taxon>
        <taxon>Ecdysozoa</taxon>
        <taxon>Nematoda</taxon>
        <taxon>Chromadorea</taxon>
        <taxon>Rhabditida</taxon>
        <taxon>Rhabditina</taxon>
        <taxon>Rhabditomorpha</taxon>
        <taxon>Rhabditoidea</taxon>
        <taxon>Rhabditidae</taxon>
        <taxon>Diploscapter</taxon>
    </lineage>
</organism>
<dbReference type="STRING" id="2018661.A0A2A2LWG7"/>
<dbReference type="PROSITE" id="PS00108">
    <property type="entry name" value="PROTEIN_KINASE_ST"/>
    <property type="match status" value="1"/>
</dbReference>
<dbReference type="GO" id="GO:0016491">
    <property type="term" value="F:oxidoreductase activity"/>
    <property type="evidence" value="ECO:0007669"/>
    <property type="project" value="InterPro"/>
</dbReference>
<gene>
    <name evidence="7" type="ORF">WR25_25165</name>
</gene>
<comment type="function">
    <text evidence="3">Probable oxidoreductase that may play a role as regulator of mitochondrial function.</text>
</comment>
<comment type="caution">
    <text evidence="7">The sequence shown here is derived from an EMBL/GenBank/DDBJ whole genome shotgun (WGS) entry which is preliminary data.</text>
</comment>
<dbReference type="SUPFAM" id="SSF51905">
    <property type="entry name" value="FAD/NAD(P)-binding domain"/>
    <property type="match status" value="1"/>
</dbReference>
<sequence>MFQQLRKCSNSAAKQLQKKYDAVIIGGGHNGLTAAAYLAKAGKSVAVLERRHVIGGAAVTEEIVPGFHFSRCSYVLSLLRPTVIEELELKKHGLRYHIRNPSSFTPIRNSDRSLLLGLDMKENQKEIAKFSQKDAENYPKYEHFMTEIVKAVEPLMDEAPPELIPGQLMKMRRELGKIYRILKPLGMKNALPFYELMTAPIAKVMDRWFETDCLKATLGTDGVIGLSASPYDVGTGYVLLHHVIGGLDGKTGTWGYVFGGMGAVSKAIANAAQSHGANVFTEKEVDSILIADGQAKGVKLANGTEIEAGMVFSNATPKITFLDLLKENELPADFRQQVQAIDYTSPVTKINVAVKELPNFISRRHEGAGPAPHHQTTIHINSESMQMLHEGVIDYMNGQWSRRPVIEMTIPSSVDRTIVQRDGDHVVLLFTQYTPYQLKDGPWDEEMKKKYAQHVFSQIDEYAPNFSKSVVGYEVLPPPDLERIFGVTGGNIFHGSMSLDQLYFSRPIPKYSNYKTPIKNLYLCGSGAHPGERQFGRGRFSGVFKAELIKPDRMTIAIKVVLVSAGVRTIPAGEVQLPVEIVILGKLRCPFIVSAFYYFTRRVASDVSLFVKEFYLLISFKLFYCVILNAMPSDMEKLTRDDKVWLDRVDAAMYSWQLLRAIEHLEQKAVIHLDIKPSNILVNHEIPLILQVFGYPTEEDIKAMNVKRPRYKNCEGRGLGRFVAGAIDDTALSLLQSILLYNPGKRAKPSVCLQHSMFDLLRSQTTKMLLMEERFVQSALQCALPCRRDIGSSKRLLWVSSTNDYILSAISTELPEPASPCGICRQFLIEFGNYRVILGSTTSNNVKKMQLKELLPLAFTPADLDEHSEMTKEK</sequence>
<comment type="similarity">
    <text evidence="2">Belongs to the carotenoid/retinoid oxidoreductase family.</text>
</comment>
<reference evidence="7 8" key="1">
    <citation type="journal article" date="2017" name="Curr. Biol.">
        <title>Genome architecture and evolution of a unichromosomal asexual nematode.</title>
        <authorList>
            <person name="Fradin H."/>
            <person name="Zegar C."/>
            <person name="Gutwein M."/>
            <person name="Lucas J."/>
            <person name="Kovtun M."/>
            <person name="Corcoran D."/>
            <person name="Baugh L.R."/>
            <person name="Kiontke K."/>
            <person name="Gunsalus K."/>
            <person name="Fitch D.H."/>
            <person name="Piano F."/>
        </authorList>
    </citation>
    <scope>NUCLEOTIDE SEQUENCE [LARGE SCALE GENOMIC DNA]</scope>
    <source>
        <strain evidence="7">PF1309</strain>
    </source>
</reference>
<keyword evidence="8" id="KW-1185">Reference proteome</keyword>
<dbReference type="Gene3D" id="3.50.50.60">
    <property type="entry name" value="FAD/NAD(P)-binding domain"/>
    <property type="match status" value="2"/>
</dbReference>
<evidence type="ECO:0000256" key="4">
    <source>
        <dbReference type="ARBA" id="ARBA00038825"/>
    </source>
</evidence>
<dbReference type="Proteomes" id="UP000218231">
    <property type="component" value="Unassembled WGS sequence"/>
</dbReference>
<evidence type="ECO:0000256" key="5">
    <source>
        <dbReference type="ARBA" id="ARBA00040298"/>
    </source>
</evidence>
<dbReference type="PANTHER" id="PTHR10668">
    <property type="entry name" value="PHYTOENE DEHYDROGENASE"/>
    <property type="match status" value="1"/>
</dbReference>
<dbReference type="InterPro" id="IPR011009">
    <property type="entry name" value="Kinase-like_dom_sf"/>
</dbReference>
<dbReference type="SMART" id="SM00220">
    <property type="entry name" value="S_TKc"/>
    <property type="match status" value="1"/>
</dbReference>
<dbReference type="SUPFAM" id="SSF53927">
    <property type="entry name" value="Cytidine deaminase-like"/>
    <property type="match status" value="1"/>
</dbReference>
<name>A0A2A2LWG7_9BILA</name>
<dbReference type="InterPro" id="IPR016193">
    <property type="entry name" value="Cytidine_deaminase-like"/>
</dbReference>
<protein>
    <recommendedName>
        <fullName evidence="5">Pyridine nucleotide-disulfide oxidoreductase domain-containing protein 2</fullName>
    </recommendedName>
</protein>
<proteinExistence type="inferred from homology"/>
<dbReference type="Pfam" id="PF01593">
    <property type="entry name" value="Amino_oxidase"/>
    <property type="match status" value="1"/>
</dbReference>
<dbReference type="Gene3D" id="3.40.140.10">
    <property type="entry name" value="Cytidine Deaminase, domain 2"/>
    <property type="match status" value="1"/>
</dbReference>
<dbReference type="Pfam" id="PF13450">
    <property type="entry name" value="NAD_binding_8"/>
    <property type="match status" value="1"/>
</dbReference>
<dbReference type="InterPro" id="IPR008271">
    <property type="entry name" value="Ser/Thr_kinase_AS"/>
</dbReference>
<feature type="domain" description="Protein kinase" evidence="6">
    <location>
        <begin position="529"/>
        <end position="860"/>
    </location>
</feature>
<evidence type="ECO:0000256" key="2">
    <source>
        <dbReference type="ARBA" id="ARBA00006046"/>
    </source>
</evidence>
<dbReference type="PROSITE" id="PS50011">
    <property type="entry name" value="PROTEIN_KINASE_DOM"/>
    <property type="match status" value="1"/>
</dbReference>
<dbReference type="GO" id="GO:0004672">
    <property type="term" value="F:protein kinase activity"/>
    <property type="evidence" value="ECO:0007669"/>
    <property type="project" value="InterPro"/>
</dbReference>